<dbReference type="GO" id="GO:0046872">
    <property type="term" value="F:metal ion binding"/>
    <property type="evidence" value="ECO:0007669"/>
    <property type="project" value="UniProtKB-KW"/>
</dbReference>
<dbReference type="GO" id="GO:0006281">
    <property type="term" value="P:DNA repair"/>
    <property type="evidence" value="ECO:0007669"/>
    <property type="project" value="UniProtKB-KW"/>
</dbReference>
<evidence type="ECO:0000313" key="11">
    <source>
        <dbReference type="Proteomes" id="UP000034581"/>
    </source>
</evidence>
<dbReference type="InterPro" id="IPR051547">
    <property type="entry name" value="TDP2-like"/>
</dbReference>
<feature type="domain" description="Endonuclease/exonuclease/phosphatase" evidence="9">
    <location>
        <begin position="9"/>
        <end position="180"/>
    </location>
</feature>
<dbReference type="GO" id="GO:0004519">
    <property type="term" value="F:endonuclease activity"/>
    <property type="evidence" value="ECO:0007669"/>
    <property type="project" value="UniProtKB-KW"/>
</dbReference>
<sequence>MKKTIKLISLNIEGDNHLDKVIPFLVSENPDIICLQEVFKHNSETIANKIKRKDYFFPMAKMFEKRYTKKSLGMLWGISFLTNLEFKNIQCEQYFGNEKVVPSYLGGGGLCNRILAWGNVKKEGKEQTIATTHFTWSSKGNTTVIQRRSFNKLNKILDKVGDCVLCGDFNAPRGGEIFTALSKRFTDNIPVQVKTTVDENLHRKKGLQVVVDGLFTSSNYKAENVKIIGGVSDHKAIVATIFKI</sequence>
<keyword evidence="10" id="KW-0255">Endonuclease</keyword>
<keyword evidence="8" id="KW-0234">DNA repair</keyword>
<gene>
    <name evidence="10" type="ORF">UR67_C0003G0100</name>
</gene>
<proteinExistence type="predicted"/>
<accession>A0A0G0ER86</accession>
<dbReference type="Proteomes" id="UP000034581">
    <property type="component" value="Unassembled WGS sequence"/>
</dbReference>
<protein>
    <submittedName>
        <fullName evidence="10">Endonuclease/exonuclease/phosphatase</fullName>
    </submittedName>
</protein>
<evidence type="ECO:0000256" key="4">
    <source>
        <dbReference type="ARBA" id="ARBA00022723"/>
    </source>
</evidence>
<dbReference type="GO" id="GO:0004527">
    <property type="term" value="F:exonuclease activity"/>
    <property type="evidence" value="ECO:0007669"/>
    <property type="project" value="UniProtKB-KW"/>
</dbReference>
<dbReference type="SUPFAM" id="SSF56219">
    <property type="entry name" value="DNase I-like"/>
    <property type="match status" value="1"/>
</dbReference>
<keyword evidence="10" id="KW-0269">Exonuclease</keyword>
<keyword evidence="5" id="KW-0227">DNA damage</keyword>
<evidence type="ECO:0000256" key="1">
    <source>
        <dbReference type="ARBA" id="ARBA00001936"/>
    </source>
</evidence>
<evidence type="ECO:0000256" key="7">
    <source>
        <dbReference type="ARBA" id="ARBA00022842"/>
    </source>
</evidence>
<keyword evidence="7" id="KW-0460">Magnesium</keyword>
<name>A0A0G0ER86_UNCC3</name>
<evidence type="ECO:0000313" key="10">
    <source>
        <dbReference type="EMBL" id="KKP69822.1"/>
    </source>
</evidence>
<dbReference type="InterPro" id="IPR005135">
    <property type="entry name" value="Endo/exonuclease/phosphatase"/>
</dbReference>
<dbReference type="Gene3D" id="3.60.10.10">
    <property type="entry name" value="Endonuclease/exonuclease/phosphatase"/>
    <property type="match status" value="1"/>
</dbReference>
<comment type="caution">
    <text evidence="10">The sequence shown here is derived from an EMBL/GenBank/DDBJ whole genome shotgun (WGS) entry which is preliminary data.</text>
</comment>
<keyword evidence="6" id="KW-0378">Hydrolase</keyword>
<dbReference type="PANTHER" id="PTHR15822">
    <property type="entry name" value="TRAF AND TNF RECEPTOR-ASSOCIATED PROTEIN"/>
    <property type="match status" value="1"/>
</dbReference>
<comment type="cofactor">
    <cofactor evidence="2">
        <name>Mg(2+)</name>
        <dbReference type="ChEBI" id="CHEBI:18420"/>
    </cofactor>
</comment>
<evidence type="ECO:0000256" key="5">
    <source>
        <dbReference type="ARBA" id="ARBA00022763"/>
    </source>
</evidence>
<dbReference type="STRING" id="1618350.UR67_C0003G0100"/>
<evidence type="ECO:0000256" key="6">
    <source>
        <dbReference type="ARBA" id="ARBA00022801"/>
    </source>
</evidence>
<organism evidence="10 11">
    <name type="scientific">candidate division CPR3 bacterium GW2011_GWF2_35_18</name>
    <dbReference type="NCBI Taxonomy" id="1618350"/>
    <lineage>
        <taxon>Bacteria</taxon>
        <taxon>Bacteria division CPR3</taxon>
    </lineage>
</organism>
<evidence type="ECO:0000256" key="8">
    <source>
        <dbReference type="ARBA" id="ARBA00023204"/>
    </source>
</evidence>
<evidence type="ECO:0000256" key="3">
    <source>
        <dbReference type="ARBA" id="ARBA00022722"/>
    </source>
</evidence>
<keyword evidence="3" id="KW-0540">Nuclease</keyword>
<evidence type="ECO:0000259" key="9">
    <source>
        <dbReference type="Pfam" id="PF03372"/>
    </source>
</evidence>
<dbReference type="EMBL" id="LBQB01000003">
    <property type="protein sequence ID" value="KKP69822.1"/>
    <property type="molecule type" value="Genomic_DNA"/>
</dbReference>
<dbReference type="InterPro" id="IPR036691">
    <property type="entry name" value="Endo/exonu/phosph_ase_sf"/>
</dbReference>
<dbReference type="AlphaFoldDB" id="A0A0G0ER86"/>
<dbReference type="Pfam" id="PF03372">
    <property type="entry name" value="Exo_endo_phos"/>
    <property type="match status" value="1"/>
</dbReference>
<reference evidence="10 11" key="1">
    <citation type="journal article" date="2015" name="Nature">
        <title>rRNA introns, odd ribosomes, and small enigmatic genomes across a large radiation of phyla.</title>
        <authorList>
            <person name="Brown C.T."/>
            <person name="Hug L.A."/>
            <person name="Thomas B.C."/>
            <person name="Sharon I."/>
            <person name="Castelle C.J."/>
            <person name="Singh A."/>
            <person name="Wilkins M.J."/>
            <person name="Williams K.H."/>
            <person name="Banfield J.F."/>
        </authorList>
    </citation>
    <scope>NUCLEOTIDE SEQUENCE [LARGE SCALE GENOMIC DNA]</scope>
</reference>
<evidence type="ECO:0000256" key="2">
    <source>
        <dbReference type="ARBA" id="ARBA00001946"/>
    </source>
</evidence>
<dbReference type="PANTHER" id="PTHR15822:SF4">
    <property type="entry name" value="TYROSYL-DNA PHOSPHODIESTERASE 2"/>
    <property type="match status" value="1"/>
</dbReference>
<comment type="cofactor">
    <cofactor evidence="1">
        <name>Mn(2+)</name>
        <dbReference type="ChEBI" id="CHEBI:29035"/>
    </cofactor>
</comment>
<keyword evidence="4" id="KW-0479">Metal-binding</keyword>